<name>A0A3M0J9N9_HIRRU</name>
<evidence type="ECO:0000256" key="1">
    <source>
        <dbReference type="SAM" id="MobiDB-lite"/>
    </source>
</evidence>
<gene>
    <name evidence="2" type="ORF">DUI87_27714</name>
</gene>
<sequence>MGRDTFHDPRLFHALSNLAWNTPRDGRETKHRNSRVRDQEGQVSEEATAEVEHPSNLLSRTGDDTKVQANCVFAQVVPHIIILNSQLMTHSITPKPMQSKARDGLVLQLFWIKPCVQPELCEDSGEEADSKDEALLKAQRRQLKCDKGLSPSLAVSKARLDGAWSSLV</sequence>
<keyword evidence="3" id="KW-1185">Reference proteome</keyword>
<feature type="region of interest" description="Disordered" evidence="1">
    <location>
        <begin position="22"/>
        <end position="61"/>
    </location>
</feature>
<organism evidence="2 3">
    <name type="scientific">Hirundo rustica rustica</name>
    <dbReference type="NCBI Taxonomy" id="333673"/>
    <lineage>
        <taxon>Eukaryota</taxon>
        <taxon>Metazoa</taxon>
        <taxon>Chordata</taxon>
        <taxon>Craniata</taxon>
        <taxon>Vertebrata</taxon>
        <taxon>Euteleostomi</taxon>
        <taxon>Archelosauria</taxon>
        <taxon>Archosauria</taxon>
        <taxon>Dinosauria</taxon>
        <taxon>Saurischia</taxon>
        <taxon>Theropoda</taxon>
        <taxon>Coelurosauria</taxon>
        <taxon>Aves</taxon>
        <taxon>Neognathae</taxon>
        <taxon>Neoaves</taxon>
        <taxon>Telluraves</taxon>
        <taxon>Australaves</taxon>
        <taxon>Passeriformes</taxon>
        <taxon>Sylvioidea</taxon>
        <taxon>Hirundinidae</taxon>
        <taxon>Hirundo</taxon>
    </lineage>
</organism>
<dbReference type="Proteomes" id="UP000269221">
    <property type="component" value="Unassembled WGS sequence"/>
</dbReference>
<dbReference type="AlphaFoldDB" id="A0A3M0J9N9"/>
<evidence type="ECO:0000313" key="3">
    <source>
        <dbReference type="Proteomes" id="UP000269221"/>
    </source>
</evidence>
<proteinExistence type="predicted"/>
<evidence type="ECO:0000313" key="2">
    <source>
        <dbReference type="EMBL" id="RMB95603.1"/>
    </source>
</evidence>
<accession>A0A3M0J9N9</accession>
<dbReference type="EMBL" id="QRBI01000184">
    <property type="protein sequence ID" value="RMB95603.1"/>
    <property type="molecule type" value="Genomic_DNA"/>
</dbReference>
<reference evidence="2 3" key="1">
    <citation type="submission" date="2018-07" db="EMBL/GenBank/DDBJ databases">
        <title>A high quality draft genome assembly of the barn swallow (H. rustica rustica).</title>
        <authorList>
            <person name="Formenti G."/>
            <person name="Chiara M."/>
            <person name="Poveda L."/>
            <person name="Francoijs K.-J."/>
            <person name="Bonisoli-Alquati A."/>
            <person name="Canova L."/>
            <person name="Gianfranceschi L."/>
            <person name="Horner D.S."/>
            <person name="Saino N."/>
        </authorList>
    </citation>
    <scope>NUCLEOTIDE SEQUENCE [LARGE SCALE GENOMIC DNA]</scope>
    <source>
        <strain evidence="2">Chelidonia</strain>
        <tissue evidence="2">Blood</tissue>
    </source>
</reference>
<protein>
    <submittedName>
        <fullName evidence="2">Uncharacterized protein</fullName>
    </submittedName>
</protein>
<comment type="caution">
    <text evidence="2">The sequence shown here is derived from an EMBL/GenBank/DDBJ whole genome shotgun (WGS) entry which is preliminary data.</text>
</comment>